<reference evidence="1" key="1">
    <citation type="journal article" date="2023" name="Mol. Phylogenet. Evol.">
        <title>Genome-scale phylogeny and comparative genomics of the fungal order Sordariales.</title>
        <authorList>
            <person name="Hensen N."/>
            <person name="Bonometti L."/>
            <person name="Westerberg I."/>
            <person name="Brannstrom I.O."/>
            <person name="Guillou S."/>
            <person name="Cros-Aarteil S."/>
            <person name="Calhoun S."/>
            <person name="Haridas S."/>
            <person name="Kuo A."/>
            <person name="Mondo S."/>
            <person name="Pangilinan J."/>
            <person name="Riley R."/>
            <person name="LaButti K."/>
            <person name="Andreopoulos B."/>
            <person name="Lipzen A."/>
            <person name="Chen C."/>
            <person name="Yan M."/>
            <person name="Daum C."/>
            <person name="Ng V."/>
            <person name="Clum A."/>
            <person name="Steindorff A."/>
            <person name="Ohm R.A."/>
            <person name="Martin F."/>
            <person name="Silar P."/>
            <person name="Natvig D.O."/>
            <person name="Lalanne C."/>
            <person name="Gautier V."/>
            <person name="Ament-Velasquez S.L."/>
            <person name="Kruys A."/>
            <person name="Hutchinson M.I."/>
            <person name="Powell A.J."/>
            <person name="Barry K."/>
            <person name="Miller A.N."/>
            <person name="Grigoriev I.V."/>
            <person name="Debuchy R."/>
            <person name="Gladieux P."/>
            <person name="Hiltunen Thoren M."/>
            <person name="Johannesson H."/>
        </authorList>
    </citation>
    <scope>NUCLEOTIDE SEQUENCE</scope>
    <source>
        <strain evidence="1">PSN293</strain>
    </source>
</reference>
<reference evidence="1" key="2">
    <citation type="submission" date="2023-05" db="EMBL/GenBank/DDBJ databases">
        <authorList>
            <consortium name="Lawrence Berkeley National Laboratory"/>
            <person name="Steindorff A."/>
            <person name="Hensen N."/>
            <person name="Bonometti L."/>
            <person name="Westerberg I."/>
            <person name="Brannstrom I.O."/>
            <person name="Guillou S."/>
            <person name="Cros-Aarteil S."/>
            <person name="Calhoun S."/>
            <person name="Haridas S."/>
            <person name="Kuo A."/>
            <person name="Mondo S."/>
            <person name="Pangilinan J."/>
            <person name="Riley R."/>
            <person name="Labutti K."/>
            <person name="Andreopoulos B."/>
            <person name="Lipzen A."/>
            <person name="Chen C."/>
            <person name="Yanf M."/>
            <person name="Daum C."/>
            <person name="Ng V."/>
            <person name="Clum A."/>
            <person name="Ohm R."/>
            <person name="Martin F."/>
            <person name="Silar P."/>
            <person name="Natvig D."/>
            <person name="Lalanne C."/>
            <person name="Gautier V."/>
            <person name="Ament-Velasquez S.L."/>
            <person name="Kruys A."/>
            <person name="Hutchinson M.I."/>
            <person name="Powell A.J."/>
            <person name="Barry K."/>
            <person name="Miller A.N."/>
            <person name="Grigoriev I.V."/>
            <person name="Debuchy R."/>
            <person name="Gladieux P."/>
            <person name="Thoren M.H."/>
            <person name="Johannesson H."/>
        </authorList>
    </citation>
    <scope>NUCLEOTIDE SEQUENCE</scope>
    <source>
        <strain evidence="1">PSN293</strain>
    </source>
</reference>
<dbReference type="AlphaFoldDB" id="A0AAN6XY81"/>
<organism evidence="1 2">
    <name type="scientific">Rhypophila decipiens</name>
    <dbReference type="NCBI Taxonomy" id="261697"/>
    <lineage>
        <taxon>Eukaryota</taxon>
        <taxon>Fungi</taxon>
        <taxon>Dikarya</taxon>
        <taxon>Ascomycota</taxon>
        <taxon>Pezizomycotina</taxon>
        <taxon>Sordariomycetes</taxon>
        <taxon>Sordariomycetidae</taxon>
        <taxon>Sordariales</taxon>
        <taxon>Naviculisporaceae</taxon>
        <taxon>Rhypophila</taxon>
    </lineage>
</organism>
<comment type="caution">
    <text evidence="1">The sequence shown here is derived from an EMBL/GenBank/DDBJ whole genome shotgun (WGS) entry which is preliminary data.</text>
</comment>
<protein>
    <submittedName>
        <fullName evidence="1">Uncharacterized protein</fullName>
    </submittedName>
</protein>
<dbReference type="EMBL" id="MU858273">
    <property type="protein sequence ID" value="KAK4207785.1"/>
    <property type="molecule type" value="Genomic_DNA"/>
</dbReference>
<keyword evidence="2" id="KW-1185">Reference proteome</keyword>
<sequence length="227" mass="25836">MAQTLTNPHDEETESGGPLTYAQAANQPLGHILRGMQLTGHQKWGFLVYRTTYSPSSQARFEAYIAALRSHITFALEVHGYATDSVISRSFDLTVVEDPSASDGASKTTVQRIFREWVTSRSVERDGLGVDFGDAEGKDLKSLVPRYRMCLFVDEECLRSIEVVHPRTGRNRKTSHRAVVIDVDEQREEKCWMWLCLVTTVGFYQEACWRGWDLLWRDPARGEVFNS</sequence>
<evidence type="ECO:0000313" key="2">
    <source>
        <dbReference type="Proteomes" id="UP001301769"/>
    </source>
</evidence>
<name>A0AAN6XY81_9PEZI</name>
<gene>
    <name evidence="1" type="ORF">QBC37DRAFT_405860</name>
</gene>
<proteinExistence type="predicted"/>
<evidence type="ECO:0000313" key="1">
    <source>
        <dbReference type="EMBL" id="KAK4207785.1"/>
    </source>
</evidence>
<dbReference type="Proteomes" id="UP001301769">
    <property type="component" value="Unassembled WGS sequence"/>
</dbReference>
<accession>A0AAN6XY81</accession>